<dbReference type="EMBL" id="CAJNOU010011483">
    <property type="protein sequence ID" value="CAF1557480.1"/>
    <property type="molecule type" value="Genomic_DNA"/>
</dbReference>
<feature type="non-terminal residue" evidence="1">
    <location>
        <position position="1"/>
    </location>
</feature>
<evidence type="ECO:0000313" key="2">
    <source>
        <dbReference type="Proteomes" id="UP000663889"/>
    </source>
</evidence>
<evidence type="ECO:0000313" key="1">
    <source>
        <dbReference type="EMBL" id="CAF1557480.1"/>
    </source>
</evidence>
<name>A0A815XGH7_9BILA</name>
<comment type="caution">
    <text evidence="1">The sequence shown here is derived from an EMBL/GenBank/DDBJ whole genome shotgun (WGS) entry which is preliminary data.</text>
</comment>
<protein>
    <submittedName>
        <fullName evidence="1">Uncharacterized protein</fullName>
    </submittedName>
</protein>
<proteinExistence type="predicted"/>
<dbReference type="AlphaFoldDB" id="A0A815XGH7"/>
<reference evidence="1" key="1">
    <citation type="submission" date="2021-02" db="EMBL/GenBank/DDBJ databases">
        <authorList>
            <person name="Nowell W R."/>
        </authorList>
    </citation>
    <scope>NUCLEOTIDE SEQUENCE</scope>
</reference>
<gene>
    <name evidence="1" type="ORF">SEV965_LOCUS39000</name>
</gene>
<organism evidence="1 2">
    <name type="scientific">Rotaria sordida</name>
    <dbReference type="NCBI Taxonomy" id="392033"/>
    <lineage>
        <taxon>Eukaryota</taxon>
        <taxon>Metazoa</taxon>
        <taxon>Spiralia</taxon>
        <taxon>Gnathifera</taxon>
        <taxon>Rotifera</taxon>
        <taxon>Eurotatoria</taxon>
        <taxon>Bdelloidea</taxon>
        <taxon>Philodinida</taxon>
        <taxon>Philodinidae</taxon>
        <taxon>Rotaria</taxon>
    </lineage>
</organism>
<sequence>AYSRLSISMIEMDDLLLDESSEVILSSETVHSSLNASDSLF</sequence>
<dbReference type="Proteomes" id="UP000663889">
    <property type="component" value="Unassembled WGS sequence"/>
</dbReference>
<accession>A0A815XGH7</accession>